<dbReference type="EMBL" id="ASRX01000048">
    <property type="protein sequence ID" value="EYF03330.1"/>
    <property type="molecule type" value="Genomic_DNA"/>
</dbReference>
<organism evidence="2 3">
    <name type="scientific">Chondromyces apiculatus DSM 436</name>
    <dbReference type="NCBI Taxonomy" id="1192034"/>
    <lineage>
        <taxon>Bacteria</taxon>
        <taxon>Pseudomonadati</taxon>
        <taxon>Myxococcota</taxon>
        <taxon>Polyangia</taxon>
        <taxon>Polyangiales</taxon>
        <taxon>Polyangiaceae</taxon>
        <taxon>Chondromyces</taxon>
    </lineage>
</organism>
<gene>
    <name evidence="2" type="ORF">CAP_5661</name>
</gene>
<evidence type="ECO:0000256" key="1">
    <source>
        <dbReference type="SAM" id="MobiDB-lite"/>
    </source>
</evidence>
<dbReference type="STRING" id="1192034.CAP_5661"/>
<keyword evidence="3" id="KW-1185">Reference proteome</keyword>
<name>A0A017T3A1_9BACT</name>
<sequence length="58" mass="6146">MPGTGCLHGGQVSDGNGRRRPRGASARDACAGVINRPESPGHVKKKRECLTQFSPASW</sequence>
<accession>A0A017T3A1</accession>
<feature type="region of interest" description="Disordered" evidence="1">
    <location>
        <begin position="1"/>
        <end position="58"/>
    </location>
</feature>
<evidence type="ECO:0000313" key="2">
    <source>
        <dbReference type="EMBL" id="EYF03330.1"/>
    </source>
</evidence>
<comment type="caution">
    <text evidence="2">The sequence shown here is derived from an EMBL/GenBank/DDBJ whole genome shotgun (WGS) entry which is preliminary data.</text>
</comment>
<proteinExistence type="predicted"/>
<evidence type="ECO:0000313" key="3">
    <source>
        <dbReference type="Proteomes" id="UP000019678"/>
    </source>
</evidence>
<dbReference type="Proteomes" id="UP000019678">
    <property type="component" value="Unassembled WGS sequence"/>
</dbReference>
<protein>
    <submittedName>
        <fullName evidence="2">Uncharacterized protein</fullName>
    </submittedName>
</protein>
<dbReference type="AlphaFoldDB" id="A0A017T3A1"/>
<reference evidence="2 3" key="1">
    <citation type="submission" date="2013-05" db="EMBL/GenBank/DDBJ databases">
        <title>Genome assembly of Chondromyces apiculatus DSM 436.</title>
        <authorList>
            <person name="Sharma G."/>
            <person name="Khatri I."/>
            <person name="Kaur C."/>
            <person name="Mayilraj S."/>
            <person name="Subramanian S."/>
        </authorList>
    </citation>
    <scope>NUCLEOTIDE SEQUENCE [LARGE SCALE GENOMIC DNA]</scope>
    <source>
        <strain evidence="2 3">DSM 436</strain>
    </source>
</reference>